<dbReference type="Proteomes" id="UP000241690">
    <property type="component" value="Unassembled WGS sequence"/>
</dbReference>
<dbReference type="GeneID" id="36626160"/>
<proteinExistence type="predicted"/>
<evidence type="ECO:0000313" key="2">
    <source>
        <dbReference type="Proteomes" id="UP000241690"/>
    </source>
</evidence>
<dbReference type="AlphaFoldDB" id="A0A2T4A4W9"/>
<protein>
    <submittedName>
        <fullName evidence="1">Uncharacterized protein</fullName>
    </submittedName>
</protein>
<dbReference type="RefSeq" id="XP_024771788.1">
    <property type="nucleotide sequence ID" value="XM_024917591.1"/>
</dbReference>
<dbReference type="EMBL" id="KZ679684">
    <property type="protein sequence ID" value="PTB52111.1"/>
    <property type="molecule type" value="Genomic_DNA"/>
</dbReference>
<name>A0A2T4A4W9_TRIHA</name>
<gene>
    <name evidence="1" type="ORF">M431DRAFT_497413</name>
</gene>
<evidence type="ECO:0000313" key="1">
    <source>
        <dbReference type="EMBL" id="PTB52111.1"/>
    </source>
</evidence>
<reference evidence="1 2" key="1">
    <citation type="submission" date="2016-07" db="EMBL/GenBank/DDBJ databases">
        <title>Multiple horizontal gene transfer events from other fungi enriched the ability of initially mycotrophic Trichoderma (Ascomycota) to feed on dead plant biomass.</title>
        <authorList>
            <consortium name="DOE Joint Genome Institute"/>
            <person name="Aerts A."/>
            <person name="Atanasova L."/>
            <person name="Chenthamara K."/>
            <person name="Zhang J."/>
            <person name="Grujic M."/>
            <person name="Henrissat B."/>
            <person name="Kuo A."/>
            <person name="Salamov A."/>
            <person name="Lipzen A."/>
            <person name="Labutti K."/>
            <person name="Barry K."/>
            <person name="Miao Y."/>
            <person name="Rahimi M.J."/>
            <person name="Shen Q."/>
            <person name="Grigoriev I.V."/>
            <person name="Kubicek C.P."/>
            <person name="Druzhinina I.S."/>
        </authorList>
    </citation>
    <scope>NUCLEOTIDE SEQUENCE [LARGE SCALE GENOMIC DNA]</scope>
    <source>
        <strain evidence="1 2">CBS 226.95</strain>
    </source>
</reference>
<sequence length="120" mass="13228">MHIILYPLRIWAKGWNRISTSTSSTSTFTSTSPTSMWFLPFSPQAPTFSSGTVPTSVLVKETQHSTCHSLHFEIIFRGAGMDAHAHMGKVIWGYCDGRMQVVDLIKREGEGCICGGLSGY</sequence>
<keyword evidence="2" id="KW-1185">Reference proteome</keyword>
<organism evidence="1 2">
    <name type="scientific">Trichoderma harzianum CBS 226.95</name>
    <dbReference type="NCBI Taxonomy" id="983964"/>
    <lineage>
        <taxon>Eukaryota</taxon>
        <taxon>Fungi</taxon>
        <taxon>Dikarya</taxon>
        <taxon>Ascomycota</taxon>
        <taxon>Pezizomycotina</taxon>
        <taxon>Sordariomycetes</taxon>
        <taxon>Hypocreomycetidae</taxon>
        <taxon>Hypocreales</taxon>
        <taxon>Hypocreaceae</taxon>
        <taxon>Trichoderma</taxon>
    </lineage>
</organism>
<accession>A0A2T4A4W9</accession>